<comment type="caution">
    <text evidence="11">The sequence shown here is derived from an EMBL/GenBank/DDBJ whole genome shotgun (WGS) entry which is preliminary data.</text>
</comment>
<evidence type="ECO:0000256" key="5">
    <source>
        <dbReference type="ARBA" id="ARBA00022777"/>
    </source>
</evidence>
<evidence type="ECO:0000256" key="8">
    <source>
        <dbReference type="SAM" id="MobiDB-lite"/>
    </source>
</evidence>
<dbReference type="InterPro" id="IPR000719">
    <property type="entry name" value="Prot_kinase_dom"/>
</dbReference>
<dbReference type="Gene3D" id="1.10.510.10">
    <property type="entry name" value="Transferase(Phosphotransferase) domain 1"/>
    <property type="match status" value="1"/>
</dbReference>
<dbReference type="InterPro" id="IPR017441">
    <property type="entry name" value="Protein_kinase_ATP_BS"/>
</dbReference>
<keyword evidence="5 11" id="KW-0418">Kinase</keyword>
<dbReference type="InterPro" id="IPR011009">
    <property type="entry name" value="Kinase-like_dom_sf"/>
</dbReference>
<feature type="domain" description="Protein kinase" evidence="9">
    <location>
        <begin position="201"/>
        <end position="492"/>
    </location>
</feature>
<evidence type="ECO:0000256" key="7">
    <source>
        <dbReference type="PROSITE-ProRule" id="PRU10141"/>
    </source>
</evidence>
<accession>A0A9P6JJN4</accession>
<feature type="region of interest" description="Disordered" evidence="8">
    <location>
        <begin position="613"/>
        <end position="639"/>
    </location>
</feature>
<dbReference type="PROSITE" id="PS50011">
    <property type="entry name" value="PROTEIN_KINASE_DOM"/>
    <property type="match status" value="1"/>
</dbReference>
<dbReference type="InterPro" id="IPR008271">
    <property type="entry name" value="Ser/Thr_kinase_AS"/>
</dbReference>
<evidence type="ECO:0000256" key="4">
    <source>
        <dbReference type="ARBA" id="ARBA00022741"/>
    </source>
</evidence>
<evidence type="ECO:0000256" key="3">
    <source>
        <dbReference type="ARBA" id="ARBA00022679"/>
    </source>
</evidence>
<sequence>MFSLFNHRSSSEPSNPFSKYSGLASQPIRSFPSKRFTTLSKKVKTLFKTEKVLVANIQFEVVLSQYAVKERQQIEAASSKRDETLDFDFLNAMKAMFDALHDASVLDARRQKRLGLEGTSPFSQVVEVDVTSLPNTIIAVPLVDAITVIDTALAPPLAQVTPPPTFEVSLSTICDELNFTLATPNTTSDIINQTSSRRLIFQVLRFLGAGTSGQVYLTQERISKTKCALKIVTKAGKSEEHLDCFLEERDIHEKLHDSIWFAFLWGSWHDQSKIYLAMTLYPTDLDTEIMRLNGVGAVRAKFYMAEMIIALTELHSRGIVHRDLKAANILIDYEGHIVISDFGLSKDFGERPTDAERIFQPYWPYLRSDNASSDMAPRDPNELRFVTSQQLGSPLEMAPEIHLGQPYSFGVDYWSATVVLHWMLTGRPPWFEYELDGCPSKSASRMIIEDSIEWAEHDKIDDITKDFFAKMLKKDPKKRLVIELEVPKHPYFEGVNWQLMEERKVPPPWLPNMEVGHDYEAPEETPIPGAPFATLDDDPYPGLNYLSAQAQRVLRDGFDKAEQAGILSPSSSTSSFGELIDVPLNDEADVSNNAAPEDARLPIRWKYSHVNSPSDGPYGPSSSSGFFEPSTPWSSASSASEVINDDELFESKSSECVSTIPSTPATTHPSPSTPESKALQTTEQQSEEDSKDPQPDKIDNRIGLWSKLKSILKKIKLPRITRGWRTSLS</sequence>
<evidence type="ECO:0000256" key="1">
    <source>
        <dbReference type="ARBA" id="ARBA00022527"/>
    </source>
</evidence>
<dbReference type="SMART" id="SM00220">
    <property type="entry name" value="S_TKc"/>
    <property type="match status" value="1"/>
</dbReference>
<dbReference type="EMBL" id="MU157917">
    <property type="protein sequence ID" value="KAF9523456.1"/>
    <property type="molecule type" value="Genomic_DNA"/>
</dbReference>
<dbReference type="GO" id="GO:0004674">
    <property type="term" value="F:protein serine/threonine kinase activity"/>
    <property type="evidence" value="ECO:0007669"/>
    <property type="project" value="UniProtKB-KW"/>
</dbReference>
<feature type="domain" description="AGC-kinase C-terminal" evidence="10">
    <location>
        <begin position="493"/>
        <end position="555"/>
    </location>
</feature>
<dbReference type="Proteomes" id="UP000807306">
    <property type="component" value="Unassembled WGS sequence"/>
</dbReference>
<proteinExistence type="predicted"/>
<evidence type="ECO:0000259" key="9">
    <source>
        <dbReference type="PROSITE" id="PS50011"/>
    </source>
</evidence>
<reference evidence="11" key="1">
    <citation type="submission" date="2020-11" db="EMBL/GenBank/DDBJ databases">
        <authorList>
            <consortium name="DOE Joint Genome Institute"/>
            <person name="Ahrendt S."/>
            <person name="Riley R."/>
            <person name="Andreopoulos W."/>
            <person name="Labutti K."/>
            <person name="Pangilinan J."/>
            <person name="Ruiz-Duenas F.J."/>
            <person name="Barrasa J.M."/>
            <person name="Sanchez-Garcia M."/>
            <person name="Camarero S."/>
            <person name="Miyauchi S."/>
            <person name="Serrano A."/>
            <person name="Linde D."/>
            <person name="Babiker R."/>
            <person name="Drula E."/>
            <person name="Ayuso-Fernandez I."/>
            <person name="Pacheco R."/>
            <person name="Padilla G."/>
            <person name="Ferreira P."/>
            <person name="Barriuso J."/>
            <person name="Kellner H."/>
            <person name="Castanera R."/>
            <person name="Alfaro M."/>
            <person name="Ramirez L."/>
            <person name="Pisabarro A.G."/>
            <person name="Kuo A."/>
            <person name="Tritt A."/>
            <person name="Lipzen A."/>
            <person name="He G."/>
            <person name="Yan M."/>
            <person name="Ng V."/>
            <person name="Cullen D."/>
            <person name="Martin F."/>
            <person name="Rosso M.-N."/>
            <person name="Henrissat B."/>
            <person name="Hibbett D."/>
            <person name="Martinez A.T."/>
            <person name="Grigoriev I.V."/>
        </authorList>
    </citation>
    <scope>NUCLEOTIDE SEQUENCE</scope>
    <source>
        <strain evidence="11">CBS 506.95</strain>
    </source>
</reference>
<dbReference type="SUPFAM" id="SSF56112">
    <property type="entry name" value="Protein kinase-like (PK-like)"/>
    <property type="match status" value="1"/>
</dbReference>
<keyword evidence="4 7" id="KW-0547">Nucleotide-binding</keyword>
<keyword evidence="12" id="KW-1185">Reference proteome</keyword>
<dbReference type="Gene3D" id="3.30.200.20">
    <property type="entry name" value="Phosphorylase Kinase, domain 1"/>
    <property type="match status" value="1"/>
</dbReference>
<dbReference type="PROSITE" id="PS00107">
    <property type="entry name" value="PROTEIN_KINASE_ATP"/>
    <property type="match status" value="1"/>
</dbReference>
<dbReference type="InterPro" id="IPR000961">
    <property type="entry name" value="AGC-kinase_C"/>
</dbReference>
<dbReference type="PANTHER" id="PTHR24351">
    <property type="entry name" value="RIBOSOMAL PROTEIN S6 KINASE"/>
    <property type="match status" value="1"/>
</dbReference>
<evidence type="ECO:0000259" key="10">
    <source>
        <dbReference type="PROSITE" id="PS51285"/>
    </source>
</evidence>
<dbReference type="GO" id="GO:0005524">
    <property type="term" value="F:ATP binding"/>
    <property type="evidence" value="ECO:0007669"/>
    <property type="project" value="UniProtKB-UniRule"/>
</dbReference>
<keyword evidence="1" id="KW-0723">Serine/threonine-protein kinase</keyword>
<keyword evidence="6 7" id="KW-0067">ATP-binding</keyword>
<organism evidence="11 12">
    <name type="scientific">Crepidotus variabilis</name>
    <dbReference type="NCBI Taxonomy" id="179855"/>
    <lineage>
        <taxon>Eukaryota</taxon>
        <taxon>Fungi</taxon>
        <taxon>Dikarya</taxon>
        <taxon>Basidiomycota</taxon>
        <taxon>Agaricomycotina</taxon>
        <taxon>Agaricomycetes</taxon>
        <taxon>Agaricomycetidae</taxon>
        <taxon>Agaricales</taxon>
        <taxon>Agaricineae</taxon>
        <taxon>Crepidotaceae</taxon>
        <taxon>Crepidotus</taxon>
    </lineage>
</organism>
<dbReference type="Pfam" id="PF00069">
    <property type="entry name" value="Pkinase"/>
    <property type="match status" value="1"/>
</dbReference>
<gene>
    <name evidence="11" type="ORF">CPB83DRAFT_898775</name>
</gene>
<evidence type="ECO:0000256" key="2">
    <source>
        <dbReference type="ARBA" id="ARBA00022553"/>
    </source>
</evidence>
<dbReference type="AlphaFoldDB" id="A0A9P6JJN4"/>
<dbReference type="PROSITE" id="PS00108">
    <property type="entry name" value="PROTEIN_KINASE_ST"/>
    <property type="match status" value="1"/>
</dbReference>
<feature type="compositionally biased region" description="Basic and acidic residues" evidence="8">
    <location>
        <begin position="691"/>
        <end position="700"/>
    </location>
</feature>
<dbReference type="OrthoDB" id="68483at2759"/>
<evidence type="ECO:0000313" key="12">
    <source>
        <dbReference type="Proteomes" id="UP000807306"/>
    </source>
</evidence>
<feature type="binding site" evidence="7">
    <location>
        <position position="230"/>
    </location>
    <ligand>
        <name>ATP</name>
        <dbReference type="ChEBI" id="CHEBI:30616"/>
    </ligand>
</feature>
<feature type="compositionally biased region" description="Low complexity" evidence="8">
    <location>
        <begin position="658"/>
        <end position="676"/>
    </location>
</feature>
<keyword evidence="2" id="KW-0597">Phosphoprotein</keyword>
<evidence type="ECO:0000256" key="6">
    <source>
        <dbReference type="ARBA" id="ARBA00022840"/>
    </source>
</evidence>
<evidence type="ECO:0000313" key="11">
    <source>
        <dbReference type="EMBL" id="KAF9523456.1"/>
    </source>
</evidence>
<dbReference type="PROSITE" id="PS51285">
    <property type="entry name" value="AGC_KINASE_CTER"/>
    <property type="match status" value="1"/>
</dbReference>
<keyword evidence="3" id="KW-0808">Transferase</keyword>
<protein>
    <submittedName>
        <fullName evidence="11">Kinase-like domain-containing protein</fullName>
    </submittedName>
</protein>
<name>A0A9P6JJN4_9AGAR</name>
<feature type="region of interest" description="Disordered" evidence="8">
    <location>
        <begin position="652"/>
        <end position="701"/>
    </location>
</feature>